<proteinExistence type="inferred from homology"/>
<evidence type="ECO:0000256" key="1">
    <source>
        <dbReference type="ARBA" id="ARBA00004917"/>
    </source>
</evidence>
<protein>
    <recommendedName>
        <fullName evidence="3 7">6,7-dimethyl-8-ribityllumazine synthase</fullName>
        <shortName evidence="7">DMRL synthase</shortName>
        <shortName evidence="7">LS</shortName>
        <shortName evidence="7">Lumazine synthase</shortName>
        <ecNumber evidence="3 7">2.5.1.78</ecNumber>
    </recommendedName>
</protein>
<dbReference type="NCBIfam" id="TIGR00114">
    <property type="entry name" value="lumazine-synth"/>
    <property type="match status" value="1"/>
</dbReference>
<evidence type="ECO:0000313" key="8">
    <source>
        <dbReference type="EMBL" id="SEH66093.1"/>
    </source>
</evidence>
<organism evidence="8 9">
    <name type="scientific">Paracoccus alkenifer</name>
    <dbReference type="NCBI Taxonomy" id="65735"/>
    <lineage>
        <taxon>Bacteria</taxon>
        <taxon>Pseudomonadati</taxon>
        <taxon>Pseudomonadota</taxon>
        <taxon>Alphaproteobacteria</taxon>
        <taxon>Rhodobacterales</taxon>
        <taxon>Paracoccaceae</taxon>
        <taxon>Paracoccus</taxon>
    </lineage>
</organism>
<dbReference type="InterPro" id="IPR002180">
    <property type="entry name" value="LS/RS"/>
</dbReference>
<feature type="binding site" evidence="7">
    <location>
        <position position="28"/>
    </location>
    <ligand>
        <name>5-amino-6-(D-ribitylamino)uracil</name>
        <dbReference type="ChEBI" id="CHEBI:15934"/>
    </ligand>
</feature>
<dbReference type="STRING" id="65735.SAMN04488075_0637"/>
<dbReference type="GO" id="GO:0009349">
    <property type="term" value="C:riboflavin synthase complex"/>
    <property type="evidence" value="ECO:0007669"/>
    <property type="project" value="UniProtKB-UniRule"/>
</dbReference>
<dbReference type="GO" id="GO:0009231">
    <property type="term" value="P:riboflavin biosynthetic process"/>
    <property type="evidence" value="ECO:0007669"/>
    <property type="project" value="UniProtKB-UniRule"/>
</dbReference>
<comment type="similarity">
    <text evidence="2 7">Belongs to the DMRL synthase family.</text>
</comment>
<dbReference type="PANTHER" id="PTHR21058">
    <property type="entry name" value="6,7-DIMETHYL-8-RIBITYLLUMAZINE SYNTHASE DMRL SYNTHASE LUMAZINE SYNTHASE"/>
    <property type="match status" value="1"/>
</dbReference>
<comment type="catalytic activity">
    <reaction evidence="6 7">
        <text>(2S)-2-hydroxy-3-oxobutyl phosphate + 5-amino-6-(D-ribitylamino)uracil = 6,7-dimethyl-8-(1-D-ribityl)lumazine + phosphate + 2 H2O + H(+)</text>
        <dbReference type="Rhea" id="RHEA:26152"/>
        <dbReference type="ChEBI" id="CHEBI:15377"/>
        <dbReference type="ChEBI" id="CHEBI:15378"/>
        <dbReference type="ChEBI" id="CHEBI:15934"/>
        <dbReference type="ChEBI" id="CHEBI:43474"/>
        <dbReference type="ChEBI" id="CHEBI:58201"/>
        <dbReference type="ChEBI" id="CHEBI:58830"/>
        <dbReference type="EC" id="2.5.1.78"/>
    </reaction>
</comment>
<feature type="binding site" evidence="7">
    <location>
        <position position="115"/>
    </location>
    <ligand>
        <name>5-amino-6-(D-ribitylamino)uracil</name>
        <dbReference type="ChEBI" id="CHEBI:15934"/>
    </ligand>
</feature>
<accession>A0A1H6K1B5</accession>
<comment type="pathway">
    <text evidence="1 7">Cofactor biosynthesis; riboflavin biosynthesis; riboflavin from 2-hydroxy-3-oxobutyl phosphate and 5-amino-6-(D-ribitylamino)uracil: step 1/2.</text>
</comment>
<feature type="active site" description="Proton donor" evidence="7">
    <location>
        <position position="91"/>
    </location>
</feature>
<dbReference type="EC" id="2.5.1.78" evidence="3 7"/>
<reference evidence="9" key="1">
    <citation type="submission" date="2016-10" db="EMBL/GenBank/DDBJ databases">
        <authorList>
            <person name="Varghese N."/>
            <person name="Submissions S."/>
        </authorList>
    </citation>
    <scope>NUCLEOTIDE SEQUENCE [LARGE SCALE GENOMIC DNA]</scope>
    <source>
        <strain evidence="9">DSM 11593</strain>
    </source>
</reference>
<dbReference type="Pfam" id="PF00885">
    <property type="entry name" value="DMRL_synthase"/>
    <property type="match status" value="1"/>
</dbReference>
<dbReference type="Gene3D" id="3.40.50.960">
    <property type="entry name" value="Lumazine/riboflavin synthase"/>
    <property type="match status" value="1"/>
</dbReference>
<dbReference type="AlphaFoldDB" id="A0A1H6K1B5"/>
<dbReference type="InterPro" id="IPR034964">
    <property type="entry name" value="LS"/>
</dbReference>
<evidence type="ECO:0000256" key="5">
    <source>
        <dbReference type="ARBA" id="ARBA00022679"/>
    </source>
</evidence>
<dbReference type="GO" id="GO:0000906">
    <property type="term" value="F:6,7-dimethyl-8-ribityllumazine synthase activity"/>
    <property type="evidence" value="ECO:0007669"/>
    <property type="project" value="UniProtKB-UniRule"/>
</dbReference>
<feature type="binding site" evidence="7">
    <location>
        <begin position="59"/>
        <end position="61"/>
    </location>
    <ligand>
        <name>5-amino-6-(D-ribitylamino)uracil</name>
        <dbReference type="ChEBI" id="CHEBI:15934"/>
    </ligand>
</feature>
<dbReference type="Proteomes" id="UP000199125">
    <property type="component" value="Unassembled WGS sequence"/>
</dbReference>
<dbReference type="OrthoDB" id="9809709at2"/>
<feature type="binding site" evidence="7">
    <location>
        <begin position="83"/>
        <end position="85"/>
    </location>
    <ligand>
        <name>5-amino-6-(D-ribitylamino)uracil</name>
        <dbReference type="ChEBI" id="CHEBI:15934"/>
    </ligand>
</feature>
<dbReference type="InterPro" id="IPR036467">
    <property type="entry name" value="LS/RS_sf"/>
</dbReference>
<dbReference type="SUPFAM" id="SSF52121">
    <property type="entry name" value="Lumazine synthase"/>
    <property type="match status" value="1"/>
</dbReference>
<feature type="binding site" evidence="7">
    <location>
        <begin position="88"/>
        <end position="89"/>
    </location>
    <ligand>
        <name>(2S)-2-hydroxy-3-oxobutyl phosphate</name>
        <dbReference type="ChEBI" id="CHEBI:58830"/>
    </ligand>
</feature>
<comment type="function">
    <text evidence="7">Catalyzes the formation of 6,7-dimethyl-8-ribityllumazine by condensation of 5-amino-6-(D-ribitylamino)uracil with 3,4-dihydroxy-2-butanone 4-phosphate. This is the penultimate step in the biosynthesis of riboflavin.</text>
</comment>
<dbReference type="PANTHER" id="PTHR21058:SF0">
    <property type="entry name" value="6,7-DIMETHYL-8-RIBITYLLUMAZINE SYNTHASE"/>
    <property type="match status" value="1"/>
</dbReference>
<keyword evidence="4 7" id="KW-0686">Riboflavin biosynthesis</keyword>
<evidence type="ECO:0000313" key="9">
    <source>
        <dbReference type="Proteomes" id="UP000199125"/>
    </source>
</evidence>
<evidence type="ECO:0000256" key="4">
    <source>
        <dbReference type="ARBA" id="ARBA00022619"/>
    </source>
</evidence>
<dbReference type="UniPathway" id="UPA00275">
    <property type="reaction ID" value="UER00404"/>
</dbReference>
<name>A0A1H6K1B5_9RHOB</name>
<keyword evidence="5 7" id="KW-0808">Transferase</keyword>
<dbReference type="EMBL" id="FNXG01000001">
    <property type="protein sequence ID" value="SEH66093.1"/>
    <property type="molecule type" value="Genomic_DNA"/>
</dbReference>
<gene>
    <name evidence="7" type="primary">ribH</name>
    <name evidence="8" type="ORF">SAMN04488075_0637</name>
</gene>
<dbReference type="HAMAP" id="MF_00178">
    <property type="entry name" value="Lumazine_synth"/>
    <property type="match status" value="1"/>
</dbReference>
<dbReference type="GO" id="GO:0005829">
    <property type="term" value="C:cytosol"/>
    <property type="evidence" value="ECO:0007669"/>
    <property type="project" value="TreeGrafter"/>
</dbReference>
<feature type="binding site" evidence="7">
    <location>
        <position position="129"/>
    </location>
    <ligand>
        <name>(2S)-2-hydroxy-3-oxobutyl phosphate</name>
        <dbReference type="ChEBI" id="CHEBI:58830"/>
    </ligand>
</feature>
<evidence type="ECO:0000256" key="3">
    <source>
        <dbReference type="ARBA" id="ARBA00012664"/>
    </source>
</evidence>
<sequence>MAALTEHTILPLPTFDAPVRLLIVVSPYYRAVADALVAGARAAAEAAGASVDLIEVPGALEIPTAIGMAGRLAQYDGFVALGCVIRGETTHYETVCNDSSRGLTLLGLQGLCIGNGILTVENMDQAVARAEPAQQDKGGGAASAALHLIALHRRWAGAKRPMGFGRDGERDGDRDGDRDVIRLAGEIDGSAKA</sequence>
<dbReference type="NCBIfam" id="NF000814">
    <property type="entry name" value="PRK00061.2-2"/>
    <property type="match status" value="1"/>
</dbReference>
<evidence type="ECO:0000256" key="6">
    <source>
        <dbReference type="ARBA" id="ARBA00048785"/>
    </source>
</evidence>
<evidence type="ECO:0000256" key="7">
    <source>
        <dbReference type="HAMAP-Rule" id="MF_00178"/>
    </source>
</evidence>
<keyword evidence="9" id="KW-1185">Reference proteome</keyword>
<dbReference type="RefSeq" id="WP_090845209.1">
    <property type="nucleotide sequence ID" value="NZ_FNXG01000001.1"/>
</dbReference>
<evidence type="ECO:0000256" key="2">
    <source>
        <dbReference type="ARBA" id="ARBA00007424"/>
    </source>
</evidence>